<dbReference type="EMBL" id="JADBGI010000001">
    <property type="protein sequence ID" value="MBE2997250.1"/>
    <property type="molecule type" value="Genomic_DNA"/>
</dbReference>
<name>A0ABR9P079_9ACTN</name>
<reference evidence="2 3" key="1">
    <citation type="submission" date="2020-09" db="EMBL/GenBank/DDBJ databases">
        <title>Diversity and distribution of actinomycetes associated with coral in the coast of Hainan.</title>
        <authorList>
            <person name="Li F."/>
        </authorList>
    </citation>
    <scope>NUCLEOTIDE SEQUENCE [LARGE SCALE GENOMIC DNA]</scope>
    <source>
        <strain evidence="2 3">HNM0947</strain>
    </source>
</reference>
<keyword evidence="1" id="KW-1133">Transmembrane helix</keyword>
<sequence>MDHGWTRAPGWPLPGEPGTRWLAPDASAGMYLRRTLAFAPALVGFFVLALILGSIPFESAAEGTGMIGGTLVGLLATAGLACVPLAKVHRMVTRTHVIVSPVGVELRDHLGFQVRLRWQDLTQVGPTVDNTLSARSVEMGPFDVRVQNVQSHGIIGWGERIVPAQVGGAGAALSGQPRHPGTGAELVAISFPAAGPADGSNPLLNEVRRHRPDLFVPGV</sequence>
<organism evidence="2 3">
    <name type="scientific">Nocardiopsis coralli</name>
    <dbReference type="NCBI Taxonomy" id="2772213"/>
    <lineage>
        <taxon>Bacteria</taxon>
        <taxon>Bacillati</taxon>
        <taxon>Actinomycetota</taxon>
        <taxon>Actinomycetes</taxon>
        <taxon>Streptosporangiales</taxon>
        <taxon>Nocardiopsidaceae</taxon>
        <taxon>Nocardiopsis</taxon>
    </lineage>
</organism>
<accession>A0ABR9P079</accession>
<comment type="caution">
    <text evidence="2">The sequence shown here is derived from an EMBL/GenBank/DDBJ whole genome shotgun (WGS) entry which is preliminary data.</text>
</comment>
<evidence type="ECO:0008006" key="4">
    <source>
        <dbReference type="Google" id="ProtNLM"/>
    </source>
</evidence>
<keyword evidence="1" id="KW-0472">Membrane</keyword>
<feature type="transmembrane region" description="Helical" evidence="1">
    <location>
        <begin position="36"/>
        <end position="57"/>
    </location>
</feature>
<protein>
    <recommendedName>
        <fullName evidence="4">PH domain-containing protein</fullName>
    </recommendedName>
</protein>
<keyword evidence="1" id="KW-0812">Transmembrane</keyword>
<dbReference type="Proteomes" id="UP000806528">
    <property type="component" value="Unassembled WGS sequence"/>
</dbReference>
<evidence type="ECO:0000313" key="3">
    <source>
        <dbReference type="Proteomes" id="UP000806528"/>
    </source>
</evidence>
<gene>
    <name evidence="2" type="ORF">IDM40_00835</name>
</gene>
<evidence type="ECO:0000313" key="2">
    <source>
        <dbReference type="EMBL" id="MBE2997250.1"/>
    </source>
</evidence>
<feature type="transmembrane region" description="Helical" evidence="1">
    <location>
        <begin position="63"/>
        <end position="86"/>
    </location>
</feature>
<proteinExistence type="predicted"/>
<evidence type="ECO:0000256" key="1">
    <source>
        <dbReference type="SAM" id="Phobius"/>
    </source>
</evidence>
<keyword evidence="3" id="KW-1185">Reference proteome</keyword>